<evidence type="ECO:0000259" key="1">
    <source>
        <dbReference type="Pfam" id="PF13255"/>
    </source>
</evidence>
<gene>
    <name evidence="2" type="ORF">BPA01_49180</name>
</gene>
<dbReference type="EMBL" id="BJMH01000038">
    <property type="protein sequence ID" value="GEB35338.1"/>
    <property type="molecule type" value="Genomic_DNA"/>
</dbReference>
<dbReference type="InterPro" id="IPR025119">
    <property type="entry name" value="DUF4046"/>
</dbReference>
<dbReference type="STRING" id="54914.AV540_08040"/>
<protein>
    <recommendedName>
        <fullName evidence="1">DUF4046 domain-containing protein</fullName>
    </recommendedName>
</protein>
<accession>A0A4Y3PV47</accession>
<evidence type="ECO:0000313" key="3">
    <source>
        <dbReference type="Proteomes" id="UP000316882"/>
    </source>
</evidence>
<reference evidence="2 3" key="1">
    <citation type="submission" date="2019-06" db="EMBL/GenBank/DDBJ databases">
        <title>Whole genome shotgun sequence of Brevibacillus parabrevis NBRC 12334.</title>
        <authorList>
            <person name="Hosoyama A."/>
            <person name="Uohara A."/>
            <person name="Ohji S."/>
            <person name="Ichikawa N."/>
        </authorList>
    </citation>
    <scope>NUCLEOTIDE SEQUENCE [LARGE SCALE GENOMIC DNA]</scope>
    <source>
        <strain evidence="2 3">NBRC 12334</strain>
    </source>
</reference>
<dbReference type="Proteomes" id="UP000316882">
    <property type="component" value="Unassembled WGS sequence"/>
</dbReference>
<proteinExistence type="predicted"/>
<comment type="caution">
    <text evidence="2">The sequence shown here is derived from an EMBL/GenBank/DDBJ whole genome shotgun (WGS) entry which is preliminary data.</text>
</comment>
<keyword evidence="3" id="KW-1185">Reference proteome</keyword>
<sequence>MTKGAFYGDIPVIFVPITRGNLGVYSKNGDWSEGTVPSKIVDRYKRILNGEQKRFSPYEFEDAQYRKQKVQLIVRYAIENVKKWTPEQARRELSLEDIKQLKLHLIREYIEPPIEAKAEDVYYFVEFAYPYLPRLTEKQRALWVYQEVLSGIRRHFPPAYFQSVKGEERAKICVDYMCQHLLQLSDLRELPRLFSKTERAYSLLKQYKLKILVDTLYFSPFDMVTEMYPELSHPSYWEEE</sequence>
<feature type="domain" description="DUF4046" evidence="1">
    <location>
        <begin position="142"/>
        <end position="232"/>
    </location>
</feature>
<evidence type="ECO:0000313" key="2">
    <source>
        <dbReference type="EMBL" id="GEB35338.1"/>
    </source>
</evidence>
<name>A0A4Y3PV47_BREPA</name>
<dbReference type="AlphaFoldDB" id="A0A4Y3PV47"/>
<dbReference type="Pfam" id="PF13255">
    <property type="entry name" value="DUF4046"/>
    <property type="match status" value="1"/>
</dbReference>
<organism evidence="2 3">
    <name type="scientific">Brevibacillus parabrevis</name>
    <dbReference type="NCBI Taxonomy" id="54914"/>
    <lineage>
        <taxon>Bacteria</taxon>
        <taxon>Bacillati</taxon>
        <taxon>Bacillota</taxon>
        <taxon>Bacilli</taxon>
        <taxon>Bacillales</taxon>
        <taxon>Paenibacillaceae</taxon>
        <taxon>Brevibacillus</taxon>
    </lineage>
</organism>